<sequence>MARKVVHRHTDSTSSTASIITSRCSSVSCADRNRHQPAAAAREHAPKPSARFAEVAGGTAAECAAVCCCCPCGLVGLVVCALVKLPAGLCRRAIVRRRRRRIARKKSVLLASAPAPAGVVGPAEETCVAAKRKAEEERWVVPAAEAPSVEAAEMEREMMARFYGTGFWRSPSQREDR</sequence>
<accession>A0AAX6GD42</accession>
<evidence type="ECO:0000313" key="3">
    <source>
        <dbReference type="Proteomes" id="UP001140949"/>
    </source>
</evidence>
<name>A0AAX6GD42_IRIPA</name>
<proteinExistence type="predicted"/>
<organism evidence="1 3">
    <name type="scientific">Iris pallida</name>
    <name type="common">Sweet iris</name>
    <dbReference type="NCBI Taxonomy" id="29817"/>
    <lineage>
        <taxon>Eukaryota</taxon>
        <taxon>Viridiplantae</taxon>
        <taxon>Streptophyta</taxon>
        <taxon>Embryophyta</taxon>
        <taxon>Tracheophyta</taxon>
        <taxon>Spermatophyta</taxon>
        <taxon>Magnoliopsida</taxon>
        <taxon>Liliopsida</taxon>
        <taxon>Asparagales</taxon>
        <taxon>Iridaceae</taxon>
        <taxon>Iridoideae</taxon>
        <taxon>Irideae</taxon>
        <taxon>Iris</taxon>
    </lineage>
</organism>
<dbReference type="EMBL" id="JANAVB010020797">
    <property type="protein sequence ID" value="KAJ6826654.1"/>
    <property type="molecule type" value="Genomic_DNA"/>
</dbReference>
<dbReference type="PANTHER" id="PTHR33264">
    <property type="entry name" value="EXPRESSED PROTEIN"/>
    <property type="match status" value="1"/>
</dbReference>
<dbReference type="Proteomes" id="UP001140949">
    <property type="component" value="Unassembled WGS sequence"/>
</dbReference>
<evidence type="ECO:0000313" key="2">
    <source>
        <dbReference type="EMBL" id="KAJ6827531.1"/>
    </source>
</evidence>
<dbReference type="AlphaFoldDB" id="A0AAX6GD42"/>
<evidence type="ECO:0000313" key="1">
    <source>
        <dbReference type="EMBL" id="KAJ6826654.1"/>
    </source>
</evidence>
<reference evidence="1" key="1">
    <citation type="journal article" date="2023" name="GigaByte">
        <title>Genome assembly of the bearded iris, Iris pallida Lam.</title>
        <authorList>
            <person name="Bruccoleri R.E."/>
            <person name="Oakeley E.J."/>
            <person name="Faust A.M.E."/>
            <person name="Altorfer M."/>
            <person name="Dessus-Babus S."/>
            <person name="Burckhardt D."/>
            <person name="Oertli M."/>
            <person name="Naumann U."/>
            <person name="Petersen F."/>
            <person name="Wong J."/>
        </authorList>
    </citation>
    <scope>NUCLEOTIDE SEQUENCE</scope>
    <source>
        <strain evidence="1">GSM-AAB239-AS_SAM_17_03QT</strain>
    </source>
</reference>
<keyword evidence="3" id="KW-1185">Reference proteome</keyword>
<dbReference type="EMBL" id="JANAVB010020198">
    <property type="protein sequence ID" value="KAJ6827531.1"/>
    <property type="molecule type" value="Genomic_DNA"/>
</dbReference>
<comment type="caution">
    <text evidence="1">The sequence shown here is derived from an EMBL/GenBank/DDBJ whole genome shotgun (WGS) entry which is preliminary data.</text>
</comment>
<protein>
    <submittedName>
        <fullName evidence="1">Uncharacterized protein</fullName>
    </submittedName>
</protein>
<dbReference type="PANTHER" id="PTHR33264:SF8">
    <property type="entry name" value="EXPRESSED PROTEIN"/>
    <property type="match status" value="1"/>
</dbReference>
<gene>
    <name evidence="2" type="ORF">M6B38_126765</name>
    <name evidence="1" type="ORF">M6B38_371175</name>
</gene>
<reference evidence="1" key="2">
    <citation type="submission" date="2023-04" db="EMBL/GenBank/DDBJ databases">
        <authorList>
            <person name="Bruccoleri R.E."/>
            <person name="Oakeley E.J."/>
            <person name="Faust A.-M."/>
            <person name="Dessus-Babus S."/>
            <person name="Altorfer M."/>
            <person name="Burckhardt D."/>
            <person name="Oertli M."/>
            <person name="Naumann U."/>
            <person name="Petersen F."/>
            <person name="Wong J."/>
        </authorList>
    </citation>
    <scope>NUCLEOTIDE SEQUENCE</scope>
    <source>
        <strain evidence="1">GSM-AAB239-AS_SAM_17_03QT</strain>
        <tissue evidence="1">Leaf</tissue>
    </source>
</reference>